<evidence type="ECO:0000313" key="2">
    <source>
        <dbReference type="EMBL" id="ELZ20823.1"/>
    </source>
</evidence>
<dbReference type="InterPro" id="IPR056528">
    <property type="entry name" value="HVO_2833_C"/>
</dbReference>
<dbReference type="SUPFAM" id="SSF46785">
    <property type="entry name" value="Winged helix' DNA-binding domain"/>
    <property type="match status" value="1"/>
</dbReference>
<comment type="caution">
    <text evidence="2">The sequence shown here is derived from an EMBL/GenBank/DDBJ whole genome shotgun (WGS) entry which is preliminary data.</text>
</comment>
<evidence type="ECO:0000313" key="3">
    <source>
        <dbReference type="Proteomes" id="UP000011626"/>
    </source>
</evidence>
<reference evidence="2 3" key="1">
    <citation type="journal article" date="2014" name="PLoS Genet.">
        <title>Phylogenetically driven sequencing of extremely halophilic archaea reveals strategies for static and dynamic osmo-response.</title>
        <authorList>
            <person name="Becker E.A."/>
            <person name="Seitzer P.M."/>
            <person name="Tritt A."/>
            <person name="Larsen D."/>
            <person name="Krusor M."/>
            <person name="Yao A.I."/>
            <person name="Wu D."/>
            <person name="Madern D."/>
            <person name="Eisen J.A."/>
            <person name="Darling A.E."/>
            <person name="Facciotti M.T."/>
        </authorList>
    </citation>
    <scope>NUCLEOTIDE SEQUENCE [LARGE SCALE GENOMIC DNA]</scope>
    <source>
        <strain evidence="2 3">2-9-1</strain>
    </source>
</reference>
<dbReference type="InterPro" id="IPR036388">
    <property type="entry name" value="WH-like_DNA-bd_sf"/>
</dbReference>
<dbReference type="OrthoDB" id="95477at2157"/>
<sequence length="316" mass="35154">MLTEAGLAVIGALHTGREATVAELAADTEYSQAHLYDILDDLLGAGLLDERRGPSNQRVVRVTNHPVVEAYRTLQADLGHVDWADLLSPSTLRVCWYLDEPRRVAEIADRLDRTRQAVHKALSPLMHRAMLSPSGPEYALNKELAPLLSFARAVVRHEHRSRVREVAPSAVVEWCDPSRALVRVQNSEDTDALEVASEWQLTGLARFAEYGLQFFLADKPVFWYAPEEELTPAEVVCHTLVLDSGSRRVSYAMLLIEQLDIDQETLTETARWYELEAAVTAMYPPLQGAFDASAESSVVLPSEAEYAALKAQYGVQ</sequence>
<dbReference type="EMBL" id="AOIU01000044">
    <property type="protein sequence ID" value="ELZ20823.1"/>
    <property type="molecule type" value="Genomic_DNA"/>
</dbReference>
<dbReference type="RefSeq" id="WP_006885569.1">
    <property type="nucleotide sequence ID" value="NZ_AOIU01000044.1"/>
</dbReference>
<feature type="domain" description="HVO-2833 C-terminal" evidence="1">
    <location>
        <begin position="196"/>
        <end position="315"/>
    </location>
</feature>
<proteinExistence type="predicted"/>
<gene>
    <name evidence="2" type="ORF">C475_19528</name>
</gene>
<organism evidence="2 3">
    <name type="scientific">Halosimplex carlsbadense 2-9-1</name>
    <dbReference type="NCBI Taxonomy" id="797114"/>
    <lineage>
        <taxon>Archaea</taxon>
        <taxon>Methanobacteriati</taxon>
        <taxon>Methanobacteriota</taxon>
        <taxon>Stenosarchaea group</taxon>
        <taxon>Halobacteria</taxon>
        <taxon>Halobacteriales</taxon>
        <taxon>Haloarculaceae</taxon>
        <taxon>Halosimplex</taxon>
    </lineage>
</organism>
<protein>
    <recommendedName>
        <fullName evidence="1">HVO-2833 C-terminal domain-containing protein</fullName>
    </recommendedName>
</protein>
<name>M0CDU3_9EURY</name>
<accession>M0CDU3</accession>
<dbReference type="AlphaFoldDB" id="M0CDU3"/>
<dbReference type="Proteomes" id="UP000011626">
    <property type="component" value="Unassembled WGS sequence"/>
</dbReference>
<dbReference type="eggNOG" id="arCOG04518">
    <property type="taxonomic scope" value="Archaea"/>
</dbReference>
<evidence type="ECO:0000259" key="1">
    <source>
        <dbReference type="Pfam" id="PF24271"/>
    </source>
</evidence>
<dbReference type="Pfam" id="PF24271">
    <property type="entry name" value="HVO_2833_C"/>
    <property type="match status" value="1"/>
</dbReference>
<dbReference type="InterPro" id="IPR036390">
    <property type="entry name" value="WH_DNA-bd_sf"/>
</dbReference>
<keyword evidence="3" id="KW-1185">Reference proteome</keyword>
<dbReference type="Gene3D" id="1.10.10.10">
    <property type="entry name" value="Winged helix-like DNA-binding domain superfamily/Winged helix DNA-binding domain"/>
    <property type="match status" value="1"/>
</dbReference>